<evidence type="ECO:0000256" key="7">
    <source>
        <dbReference type="ARBA" id="ARBA00040545"/>
    </source>
</evidence>
<evidence type="ECO:0000256" key="5">
    <source>
        <dbReference type="ARBA" id="ARBA00023128"/>
    </source>
</evidence>
<dbReference type="InterPro" id="IPR052377">
    <property type="entry name" value="Mitochondrial_ECH-domain"/>
</dbReference>
<name>A0A1B0D4Y3_PHLPP</name>
<dbReference type="InterPro" id="IPR001753">
    <property type="entry name" value="Enoyl-CoA_hydra/iso"/>
</dbReference>
<evidence type="ECO:0000256" key="4">
    <source>
        <dbReference type="ARBA" id="ARBA00023098"/>
    </source>
</evidence>
<protein>
    <recommendedName>
        <fullName evidence="7">Enoyl-CoA hydratase domain-containing protein 3, mitochondrial</fullName>
    </recommendedName>
</protein>
<dbReference type="VEuPathDB" id="VectorBase:PPAPM1_010508"/>
<evidence type="ECO:0000313" key="8">
    <source>
        <dbReference type="EnsemblMetazoa" id="PPAI002541-PA"/>
    </source>
</evidence>
<keyword evidence="3" id="KW-0809">Transit peptide</keyword>
<dbReference type="GO" id="GO:0016836">
    <property type="term" value="F:hydro-lyase activity"/>
    <property type="evidence" value="ECO:0007669"/>
    <property type="project" value="TreeGrafter"/>
</dbReference>
<comment type="subcellular location">
    <subcellularLocation>
        <location evidence="1">Mitochondrion</location>
    </subcellularLocation>
</comment>
<keyword evidence="4" id="KW-0443">Lipid metabolism</keyword>
<dbReference type="PANTHER" id="PTHR43602">
    <property type="match status" value="1"/>
</dbReference>
<organism evidence="8 9">
    <name type="scientific">Phlebotomus papatasi</name>
    <name type="common">Sandfly</name>
    <dbReference type="NCBI Taxonomy" id="29031"/>
    <lineage>
        <taxon>Eukaryota</taxon>
        <taxon>Metazoa</taxon>
        <taxon>Ecdysozoa</taxon>
        <taxon>Arthropoda</taxon>
        <taxon>Hexapoda</taxon>
        <taxon>Insecta</taxon>
        <taxon>Pterygota</taxon>
        <taxon>Neoptera</taxon>
        <taxon>Endopterygota</taxon>
        <taxon>Diptera</taxon>
        <taxon>Nematocera</taxon>
        <taxon>Psychodoidea</taxon>
        <taxon>Psychodidae</taxon>
        <taxon>Phlebotomus</taxon>
        <taxon>Phlebotomus</taxon>
    </lineage>
</organism>
<comment type="function">
    <text evidence="6">May play a role in fatty acid biosynthesis and insulin sensitivity.</text>
</comment>
<keyword evidence="9" id="KW-1185">Reference proteome</keyword>
<dbReference type="Gene3D" id="1.10.12.10">
    <property type="entry name" value="Lyase 2-enoyl-coa Hydratase, Chain A, domain 2"/>
    <property type="match status" value="1"/>
</dbReference>
<dbReference type="AlphaFoldDB" id="A0A1B0D4Y3"/>
<keyword evidence="5" id="KW-0496">Mitochondrion</keyword>
<dbReference type="VEuPathDB" id="VectorBase:PPAI002541"/>
<dbReference type="Proteomes" id="UP000092462">
    <property type="component" value="Unassembled WGS sequence"/>
</dbReference>
<evidence type="ECO:0000256" key="2">
    <source>
        <dbReference type="ARBA" id="ARBA00022832"/>
    </source>
</evidence>
<dbReference type="Pfam" id="PF00378">
    <property type="entry name" value="ECH_1"/>
    <property type="match status" value="1"/>
</dbReference>
<accession>A0A1B0D4Y3</accession>
<dbReference type="CDD" id="cd06558">
    <property type="entry name" value="crotonase-like"/>
    <property type="match status" value="1"/>
</dbReference>
<dbReference type="EMBL" id="AJVK01024961">
    <property type="status" value="NOT_ANNOTATED_CDS"/>
    <property type="molecule type" value="Genomic_DNA"/>
</dbReference>
<dbReference type="GO" id="GO:0005739">
    <property type="term" value="C:mitochondrion"/>
    <property type="evidence" value="ECO:0007669"/>
    <property type="project" value="UniProtKB-SubCell"/>
</dbReference>
<dbReference type="InterPro" id="IPR029045">
    <property type="entry name" value="ClpP/crotonase-like_dom_sf"/>
</dbReference>
<proteinExistence type="predicted"/>
<dbReference type="EnsemblMetazoa" id="PPAI002541-RA">
    <property type="protein sequence ID" value="PPAI002541-PA"/>
    <property type="gene ID" value="PPAI002541"/>
</dbReference>
<evidence type="ECO:0000256" key="6">
    <source>
        <dbReference type="ARBA" id="ARBA00037410"/>
    </source>
</evidence>
<dbReference type="SUPFAM" id="SSF52096">
    <property type="entry name" value="ClpP/crotonase"/>
    <property type="match status" value="1"/>
</dbReference>
<sequence>MFRIFATNLRQFSSSARSKLTLCSEKDGVRNIVLNNPKTRNSLSLEMMNDILGDLTHNLEDKSLRVIVLSSVESPVFSAGHNLKELVGKLPYLFFFFCNVDQKFQAAEKGEEVHREVFNVANKLMMAMIEAPVPVIGKVNGLAAAAGCQLIANCDMVICSSKSSFSTPGATFGVFCSTPGVAVARKVSRMKAAQMLFTGLPISAQEALSCGLVSSVVPPEELDAEVDRICQAISSKSRSVIALGKKFFHQQVEMGTKEAFEAAGEVMVRNLSEPDGQEGVRSFVEKRKPIWTHKD</sequence>
<evidence type="ECO:0000256" key="1">
    <source>
        <dbReference type="ARBA" id="ARBA00004173"/>
    </source>
</evidence>
<reference evidence="8" key="1">
    <citation type="submission" date="2022-08" db="UniProtKB">
        <authorList>
            <consortium name="EnsemblMetazoa"/>
        </authorList>
    </citation>
    <scope>IDENTIFICATION</scope>
    <source>
        <strain evidence="8">Israel</strain>
    </source>
</reference>
<evidence type="ECO:0000313" key="9">
    <source>
        <dbReference type="Proteomes" id="UP000092462"/>
    </source>
</evidence>
<dbReference type="InterPro" id="IPR014748">
    <property type="entry name" value="Enoyl-CoA_hydra_C"/>
</dbReference>
<dbReference type="Gene3D" id="3.90.226.10">
    <property type="entry name" value="2-enoyl-CoA Hydratase, Chain A, domain 1"/>
    <property type="match status" value="1"/>
</dbReference>
<evidence type="ECO:0000256" key="3">
    <source>
        <dbReference type="ARBA" id="ARBA00022946"/>
    </source>
</evidence>
<keyword evidence="2" id="KW-0276">Fatty acid metabolism</keyword>
<dbReference type="PANTHER" id="PTHR43602:SF1">
    <property type="entry name" value="ENOYL-COA HYDRATASE DOMAIN-CONTAINING PROTEIN 3, MITOCHONDRIAL"/>
    <property type="match status" value="1"/>
</dbReference>
<dbReference type="GO" id="GO:0006631">
    <property type="term" value="P:fatty acid metabolic process"/>
    <property type="evidence" value="ECO:0007669"/>
    <property type="project" value="UniProtKB-KW"/>
</dbReference>